<dbReference type="Pfam" id="PF00856">
    <property type="entry name" value="SET"/>
    <property type="match status" value="1"/>
</dbReference>
<dbReference type="Gene3D" id="2.170.270.10">
    <property type="entry name" value="SET domain"/>
    <property type="match status" value="1"/>
</dbReference>
<dbReference type="PROSITE" id="PS50280">
    <property type="entry name" value="SET"/>
    <property type="match status" value="1"/>
</dbReference>
<dbReference type="EMBL" id="JBCAWK010000009">
    <property type="protein sequence ID" value="KAK8849473.1"/>
    <property type="molecule type" value="Genomic_DNA"/>
</dbReference>
<dbReference type="PANTHER" id="PTHR47332">
    <property type="entry name" value="SET DOMAIN-CONTAINING PROTEIN 5"/>
    <property type="match status" value="1"/>
</dbReference>
<evidence type="ECO:0000313" key="4">
    <source>
        <dbReference type="Proteomes" id="UP001388673"/>
    </source>
</evidence>
<reference evidence="3 4" key="1">
    <citation type="journal article" date="2024" name="bioRxiv">
        <title>Comparative genomics of Cryptococcus and Kwoniella reveals pathogenesis evolution and contrasting karyotype dynamics via intercentromeric recombination or chromosome fusion.</title>
        <authorList>
            <person name="Coelho M.A."/>
            <person name="David-Palma M."/>
            <person name="Shea T."/>
            <person name="Bowers K."/>
            <person name="McGinley-Smith S."/>
            <person name="Mohammad A.W."/>
            <person name="Gnirke A."/>
            <person name="Yurkov A.M."/>
            <person name="Nowrousian M."/>
            <person name="Sun S."/>
            <person name="Cuomo C.A."/>
            <person name="Heitman J."/>
        </authorList>
    </citation>
    <scope>NUCLEOTIDE SEQUENCE [LARGE SCALE GENOMIC DNA]</scope>
    <source>
        <strain evidence="3 4">CBS 13917</strain>
    </source>
</reference>
<dbReference type="RefSeq" id="XP_066801361.1">
    <property type="nucleotide sequence ID" value="XM_066947902.1"/>
</dbReference>
<dbReference type="CDD" id="cd20071">
    <property type="entry name" value="SET_SMYD"/>
    <property type="match status" value="1"/>
</dbReference>
<feature type="compositionally biased region" description="Basic and acidic residues" evidence="1">
    <location>
        <begin position="105"/>
        <end position="114"/>
    </location>
</feature>
<dbReference type="AlphaFoldDB" id="A0AAW0YU94"/>
<gene>
    <name evidence="3" type="ORF">IAR55_004806</name>
</gene>
<accession>A0AAW0YU94</accession>
<feature type="region of interest" description="Disordered" evidence="1">
    <location>
        <begin position="105"/>
        <end position="147"/>
    </location>
</feature>
<feature type="region of interest" description="Disordered" evidence="1">
    <location>
        <begin position="507"/>
        <end position="544"/>
    </location>
</feature>
<evidence type="ECO:0000259" key="2">
    <source>
        <dbReference type="PROSITE" id="PS50280"/>
    </source>
</evidence>
<dbReference type="KEGG" id="kne:92182064"/>
<comment type="caution">
    <text evidence="3">The sequence shown here is derived from an EMBL/GenBank/DDBJ whole genome shotgun (WGS) entry which is preliminary data.</text>
</comment>
<name>A0AAW0YU94_9TREE</name>
<evidence type="ECO:0000256" key="1">
    <source>
        <dbReference type="SAM" id="MobiDB-lite"/>
    </source>
</evidence>
<dbReference type="InterPro" id="IPR046341">
    <property type="entry name" value="SET_dom_sf"/>
</dbReference>
<dbReference type="PANTHER" id="PTHR47332:SF4">
    <property type="entry name" value="SET DOMAIN-CONTAINING PROTEIN 5"/>
    <property type="match status" value="1"/>
</dbReference>
<dbReference type="InterPro" id="IPR053185">
    <property type="entry name" value="SET_domain_protein"/>
</dbReference>
<dbReference type="SUPFAM" id="SSF82199">
    <property type="entry name" value="SET domain"/>
    <property type="match status" value="1"/>
</dbReference>
<proteinExistence type="predicted"/>
<keyword evidence="4" id="KW-1185">Reference proteome</keyword>
<protein>
    <recommendedName>
        <fullName evidence="2">SET domain-containing protein</fullName>
    </recommendedName>
</protein>
<organism evidence="3 4">
    <name type="scientific">Kwoniella newhampshirensis</name>
    <dbReference type="NCBI Taxonomy" id="1651941"/>
    <lineage>
        <taxon>Eukaryota</taxon>
        <taxon>Fungi</taxon>
        <taxon>Dikarya</taxon>
        <taxon>Basidiomycota</taxon>
        <taxon>Agaricomycotina</taxon>
        <taxon>Tremellomycetes</taxon>
        <taxon>Tremellales</taxon>
        <taxon>Cryptococcaceae</taxon>
        <taxon>Kwoniella</taxon>
    </lineage>
</organism>
<dbReference type="Proteomes" id="UP001388673">
    <property type="component" value="Unassembled WGS sequence"/>
</dbReference>
<sequence length="544" mass="61482">MWKQYVVHEQGVTLYRHLLPPYDRPPDSSSCRPVDVWVKTRSQVSPSPLISARSQDSVISTPITTTTTSKNVNNRKIMTLAVSTPPTVIPARSIEQMRGRVDRLVEKERGRREQGASNEDFGQHPTPASTPMITSPTTPLSSNPFLSDESLHDPIIIQDDVDDAKSIEMDAATRPCPPTPPRSESPVPSSQHRLPYTSITRPKPVSSQYPFEFHSYAGKSFGLRATRRVRRGELIIKEAPFLTIPVEDVNETITIDHILPSLPSSTCRYREVLHSFACRKDAKAEKDYYVNLVETNSIPLRGEDGSSSLGMFEHICRVNHSCTPNSGWRWYEGEGYLHLYAYTDIPQGEEITVSYLPDVTLPRHERQTQLLNGLGFVCLCTACSSSVSDVYRSDTSLALYGCLRDQWVDTHIVNYAWDLDGALRKLNQAMDILRLNKKYDAMGGVLEQLFDVYAVHGMMEEARMAGRRALDHFSTCLGDVGGTGIYARLVEDPTEYEHWGVLKDEAMEQQQEQKRRRKRQDQESCSVTKLPRWDEDGPYMPGKD</sequence>
<dbReference type="InterPro" id="IPR001214">
    <property type="entry name" value="SET_dom"/>
</dbReference>
<evidence type="ECO:0000313" key="3">
    <source>
        <dbReference type="EMBL" id="KAK8849473.1"/>
    </source>
</evidence>
<feature type="region of interest" description="Disordered" evidence="1">
    <location>
        <begin position="171"/>
        <end position="201"/>
    </location>
</feature>
<feature type="domain" description="SET" evidence="2">
    <location>
        <begin position="202"/>
        <end position="356"/>
    </location>
</feature>
<feature type="compositionally biased region" description="Polar residues" evidence="1">
    <location>
        <begin position="126"/>
        <end position="145"/>
    </location>
</feature>
<dbReference type="GeneID" id="92182064"/>
<dbReference type="SMART" id="SM00317">
    <property type="entry name" value="SET"/>
    <property type="match status" value="1"/>
</dbReference>